<dbReference type="Proteomes" id="UP000177383">
    <property type="component" value="Unassembled WGS sequence"/>
</dbReference>
<keyword evidence="14" id="KW-0961">Cell wall biogenesis/degradation</keyword>
<keyword evidence="18" id="KW-1133">Transmembrane helix</keyword>
<feature type="region of interest" description="Disordered" evidence="17">
    <location>
        <begin position="695"/>
        <end position="756"/>
    </location>
</feature>
<evidence type="ECO:0000256" key="10">
    <source>
        <dbReference type="ARBA" id="ARBA00022960"/>
    </source>
</evidence>
<evidence type="ECO:0000256" key="4">
    <source>
        <dbReference type="ARBA" id="ARBA00022475"/>
    </source>
</evidence>
<organism evidence="21 22">
    <name type="scientific">Candidatus Gottesmanbacteria bacterium RIFCSPHIGHO2_01_FULL_39_10</name>
    <dbReference type="NCBI Taxonomy" id="1798375"/>
    <lineage>
        <taxon>Bacteria</taxon>
        <taxon>Candidatus Gottesmaniibacteriota</taxon>
    </lineage>
</organism>
<keyword evidence="4" id="KW-1003">Cell membrane</keyword>
<keyword evidence="8" id="KW-0808">Transferase</keyword>
<evidence type="ECO:0000256" key="15">
    <source>
        <dbReference type="ARBA" id="ARBA00034000"/>
    </source>
</evidence>
<feature type="domain" description="Penicillin-binding protein transpeptidase" evidence="19">
    <location>
        <begin position="335"/>
        <end position="641"/>
    </location>
</feature>
<evidence type="ECO:0000256" key="1">
    <source>
        <dbReference type="ARBA" id="ARBA00004236"/>
    </source>
</evidence>
<dbReference type="FunFam" id="1.10.3810.10:FF:000001">
    <property type="entry name" value="Penicillin-binding protein 1A"/>
    <property type="match status" value="1"/>
</dbReference>
<comment type="similarity">
    <text evidence="3">In the N-terminal section; belongs to the glycosyltransferase 51 family.</text>
</comment>
<evidence type="ECO:0000256" key="7">
    <source>
        <dbReference type="ARBA" id="ARBA00022676"/>
    </source>
</evidence>
<keyword evidence="11" id="KW-0573">Peptidoglycan synthesis</keyword>
<keyword evidence="6" id="KW-0645">Protease</keyword>
<dbReference type="NCBIfam" id="TIGR02074">
    <property type="entry name" value="PBP_1a_fam"/>
    <property type="match status" value="1"/>
</dbReference>
<dbReference type="GO" id="GO:0008955">
    <property type="term" value="F:peptidoglycan glycosyltransferase activity"/>
    <property type="evidence" value="ECO:0007669"/>
    <property type="project" value="UniProtKB-EC"/>
</dbReference>
<evidence type="ECO:0000256" key="11">
    <source>
        <dbReference type="ARBA" id="ARBA00022984"/>
    </source>
</evidence>
<dbReference type="PANTHER" id="PTHR32282">
    <property type="entry name" value="BINDING PROTEIN TRANSPEPTIDASE, PUTATIVE-RELATED"/>
    <property type="match status" value="1"/>
</dbReference>
<dbReference type="SUPFAM" id="SSF53955">
    <property type="entry name" value="Lysozyme-like"/>
    <property type="match status" value="1"/>
</dbReference>
<feature type="domain" description="Glycosyl transferase family 51" evidence="20">
    <location>
        <begin position="76"/>
        <end position="245"/>
    </location>
</feature>
<comment type="catalytic activity">
    <reaction evidence="16">
        <text>[GlcNAc-(1-&gt;4)-Mur2Ac(oyl-L-Ala-gamma-D-Glu-L-Lys-D-Ala-D-Ala)](n)-di-trans,octa-cis-undecaprenyl diphosphate + beta-D-GlcNAc-(1-&gt;4)-Mur2Ac(oyl-L-Ala-gamma-D-Glu-L-Lys-D-Ala-D-Ala)-di-trans,octa-cis-undecaprenyl diphosphate = [GlcNAc-(1-&gt;4)-Mur2Ac(oyl-L-Ala-gamma-D-Glu-L-Lys-D-Ala-D-Ala)](n+1)-di-trans,octa-cis-undecaprenyl diphosphate + di-trans,octa-cis-undecaprenyl diphosphate + H(+)</text>
        <dbReference type="Rhea" id="RHEA:23708"/>
        <dbReference type="Rhea" id="RHEA-COMP:9602"/>
        <dbReference type="Rhea" id="RHEA-COMP:9603"/>
        <dbReference type="ChEBI" id="CHEBI:15378"/>
        <dbReference type="ChEBI" id="CHEBI:58405"/>
        <dbReference type="ChEBI" id="CHEBI:60033"/>
        <dbReference type="ChEBI" id="CHEBI:78435"/>
        <dbReference type="EC" id="2.4.99.28"/>
    </reaction>
</comment>
<feature type="compositionally biased region" description="Low complexity" evidence="17">
    <location>
        <begin position="729"/>
        <end position="756"/>
    </location>
</feature>
<evidence type="ECO:0000256" key="16">
    <source>
        <dbReference type="ARBA" id="ARBA00049902"/>
    </source>
</evidence>
<dbReference type="GO" id="GO:0008360">
    <property type="term" value="P:regulation of cell shape"/>
    <property type="evidence" value="ECO:0007669"/>
    <property type="project" value="UniProtKB-KW"/>
</dbReference>
<keyword evidence="5" id="KW-0121">Carboxypeptidase</keyword>
<proteinExistence type="inferred from homology"/>
<comment type="caution">
    <text evidence="21">The sequence shown here is derived from an EMBL/GenBank/DDBJ whole genome shotgun (WGS) entry which is preliminary data.</text>
</comment>
<reference evidence="21 22" key="1">
    <citation type="journal article" date="2016" name="Nat. Commun.">
        <title>Thousands of microbial genomes shed light on interconnected biogeochemical processes in an aquifer system.</title>
        <authorList>
            <person name="Anantharaman K."/>
            <person name="Brown C.T."/>
            <person name="Hug L.A."/>
            <person name="Sharon I."/>
            <person name="Castelle C.J."/>
            <person name="Probst A.J."/>
            <person name="Thomas B.C."/>
            <person name="Singh A."/>
            <person name="Wilkins M.J."/>
            <person name="Karaoz U."/>
            <person name="Brodie E.L."/>
            <person name="Williams K.H."/>
            <person name="Hubbard S.S."/>
            <person name="Banfield J.F."/>
        </authorList>
    </citation>
    <scope>NUCLEOTIDE SEQUENCE [LARGE SCALE GENOMIC DNA]</scope>
</reference>
<evidence type="ECO:0000256" key="5">
    <source>
        <dbReference type="ARBA" id="ARBA00022645"/>
    </source>
</evidence>
<dbReference type="GO" id="GO:0006508">
    <property type="term" value="P:proteolysis"/>
    <property type="evidence" value="ECO:0007669"/>
    <property type="project" value="UniProtKB-KW"/>
</dbReference>
<dbReference type="GO" id="GO:0005886">
    <property type="term" value="C:plasma membrane"/>
    <property type="evidence" value="ECO:0007669"/>
    <property type="project" value="UniProtKB-SubCell"/>
</dbReference>
<evidence type="ECO:0000256" key="2">
    <source>
        <dbReference type="ARBA" id="ARBA00007090"/>
    </source>
</evidence>
<dbReference type="Gene3D" id="3.40.710.10">
    <property type="entry name" value="DD-peptidase/beta-lactamase superfamily"/>
    <property type="match status" value="1"/>
</dbReference>
<dbReference type="InterPro" id="IPR001264">
    <property type="entry name" value="Glyco_trans_51"/>
</dbReference>
<dbReference type="InterPro" id="IPR012338">
    <property type="entry name" value="Beta-lactam/transpept-like"/>
</dbReference>
<feature type="transmembrane region" description="Helical" evidence="18">
    <location>
        <begin position="12"/>
        <end position="40"/>
    </location>
</feature>
<dbReference type="SUPFAM" id="SSF56601">
    <property type="entry name" value="beta-lactamase/transpeptidase-like"/>
    <property type="match status" value="1"/>
</dbReference>
<dbReference type="PANTHER" id="PTHR32282:SF11">
    <property type="entry name" value="PENICILLIN-BINDING PROTEIN 1B"/>
    <property type="match status" value="1"/>
</dbReference>
<evidence type="ECO:0000256" key="17">
    <source>
        <dbReference type="SAM" id="MobiDB-lite"/>
    </source>
</evidence>
<dbReference type="InterPro" id="IPR050396">
    <property type="entry name" value="Glycosyltr_51/Transpeptidase"/>
</dbReference>
<evidence type="ECO:0000256" key="13">
    <source>
        <dbReference type="ARBA" id="ARBA00023268"/>
    </source>
</evidence>
<feature type="compositionally biased region" description="Low complexity" evidence="17">
    <location>
        <begin position="699"/>
        <end position="708"/>
    </location>
</feature>
<dbReference type="InterPro" id="IPR023346">
    <property type="entry name" value="Lysozyme-like_dom_sf"/>
</dbReference>
<keyword evidence="13" id="KW-0511">Multifunctional enzyme</keyword>
<dbReference type="AlphaFoldDB" id="A0A1F5ZSL1"/>
<dbReference type="GO" id="GO:0071555">
    <property type="term" value="P:cell wall organization"/>
    <property type="evidence" value="ECO:0007669"/>
    <property type="project" value="UniProtKB-KW"/>
</dbReference>
<evidence type="ECO:0000313" key="22">
    <source>
        <dbReference type="Proteomes" id="UP000177383"/>
    </source>
</evidence>
<accession>A0A1F5ZSL1</accession>
<evidence type="ECO:0000256" key="6">
    <source>
        <dbReference type="ARBA" id="ARBA00022670"/>
    </source>
</evidence>
<evidence type="ECO:0000256" key="12">
    <source>
        <dbReference type="ARBA" id="ARBA00023136"/>
    </source>
</evidence>
<comment type="catalytic activity">
    <reaction evidence="15">
        <text>Preferential cleavage: (Ac)2-L-Lys-D-Ala-|-D-Ala. Also transpeptidation of peptidyl-alanyl moieties that are N-acyl substituents of D-alanine.</text>
        <dbReference type="EC" id="3.4.16.4"/>
    </reaction>
</comment>
<dbReference type="GO" id="GO:0008658">
    <property type="term" value="F:penicillin binding"/>
    <property type="evidence" value="ECO:0007669"/>
    <property type="project" value="InterPro"/>
</dbReference>
<dbReference type="GO" id="GO:0009252">
    <property type="term" value="P:peptidoglycan biosynthetic process"/>
    <property type="evidence" value="ECO:0007669"/>
    <property type="project" value="UniProtKB-KW"/>
</dbReference>
<keyword evidence="18" id="KW-0812">Transmembrane</keyword>
<comment type="similarity">
    <text evidence="2">In the C-terminal section; belongs to the transpeptidase family.</text>
</comment>
<protein>
    <submittedName>
        <fullName evidence="21">Uncharacterized protein</fullName>
    </submittedName>
</protein>
<comment type="subcellular location">
    <subcellularLocation>
        <location evidence="1">Cell membrane</location>
    </subcellularLocation>
</comment>
<sequence>MNNDIWLKLRRIFFRIIPYWSWIVIATIILILAFGVYTYFSYVGDLATTASLMNRNNVGLVLYDRNKKPIFKSEGVKDFEPIPLSEIPQNVKNATIAIEDKEFYEHPGFSVRAIIRSVLNNILTTSPTRYGGSTITQQLIKNALLTPEKSVQRKYQELILAYEVERRYSKDAILEMYLNSIYYGSGAYGIKEASEVYFKKQPSNLSLSESALLASLPQAPSRLNPYTGDKERLLLRKNTVLEEMQKLKYITLEEKNQAQKDEINFATPPSDQTNKLAPHFSLFVRDLLYKEYGEDTVIRSGFRVKTTLDISWQKAAVDILADQVKRLASQNVSNGALVTIDPNTGEVLVLAGSADYDNEVFGKYDVVFAKRQPGSSFKPIVYTRAFMESYKTTDILHDQPTDFAGYKPKNYDNKFRGDVTIRRALSNSLNVPSVELLQKVGIQNALDLAESMGITTLGDRSRFGLSLVLGGGEVELFELTRAYGVLANEGKLVPSHFILEITDKFDNQIYSYDPETQTEEKQNGNISLGNIINGLNNDELKKKRIGGSGESQIIDNASSFITTSILSDDRARSEIFGSGSALLLSRPAAAKTGTTDDYRDAWTIGYTPSYVTGVWIGNNDNSPMGRVAGSIGAAPIWNRVMESIHRGKTVRNFRKPSSIIEVAVCADNYQLACNDCPNKYTEVFRISDVPKNICPENITPSPSVSPTPEEIKPSPTNEPSPTEKPANTPSPSATSMPTPIPSTPTVTPDIIIIPST</sequence>
<evidence type="ECO:0000256" key="9">
    <source>
        <dbReference type="ARBA" id="ARBA00022801"/>
    </source>
</evidence>
<evidence type="ECO:0000256" key="8">
    <source>
        <dbReference type="ARBA" id="ARBA00022679"/>
    </source>
</evidence>
<evidence type="ECO:0000313" key="21">
    <source>
        <dbReference type="EMBL" id="OGG15102.1"/>
    </source>
</evidence>
<dbReference type="GO" id="GO:0030288">
    <property type="term" value="C:outer membrane-bounded periplasmic space"/>
    <property type="evidence" value="ECO:0007669"/>
    <property type="project" value="TreeGrafter"/>
</dbReference>
<dbReference type="Gene3D" id="1.10.3810.10">
    <property type="entry name" value="Biosynthetic peptidoglycan transglycosylase-like"/>
    <property type="match status" value="1"/>
</dbReference>
<keyword evidence="9" id="KW-0378">Hydrolase</keyword>
<dbReference type="EMBL" id="MFJE01000005">
    <property type="protein sequence ID" value="OGG15102.1"/>
    <property type="molecule type" value="Genomic_DNA"/>
</dbReference>
<dbReference type="STRING" id="1798375.A2773_04390"/>
<dbReference type="InterPro" id="IPR001460">
    <property type="entry name" value="PCN-bd_Tpept"/>
</dbReference>
<evidence type="ECO:0000256" key="18">
    <source>
        <dbReference type="SAM" id="Phobius"/>
    </source>
</evidence>
<dbReference type="GO" id="GO:0009002">
    <property type="term" value="F:serine-type D-Ala-D-Ala carboxypeptidase activity"/>
    <property type="evidence" value="ECO:0007669"/>
    <property type="project" value="UniProtKB-EC"/>
</dbReference>
<evidence type="ECO:0000259" key="19">
    <source>
        <dbReference type="Pfam" id="PF00905"/>
    </source>
</evidence>
<evidence type="ECO:0000256" key="14">
    <source>
        <dbReference type="ARBA" id="ARBA00023316"/>
    </source>
</evidence>
<gene>
    <name evidence="21" type="ORF">A2773_04390</name>
</gene>
<keyword evidence="10" id="KW-0133">Cell shape</keyword>
<keyword evidence="7" id="KW-0328">Glycosyltransferase</keyword>
<dbReference type="Pfam" id="PF00905">
    <property type="entry name" value="Transpeptidase"/>
    <property type="match status" value="1"/>
</dbReference>
<evidence type="ECO:0000256" key="3">
    <source>
        <dbReference type="ARBA" id="ARBA00007739"/>
    </source>
</evidence>
<evidence type="ECO:0000259" key="20">
    <source>
        <dbReference type="Pfam" id="PF00912"/>
    </source>
</evidence>
<dbReference type="InterPro" id="IPR036950">
    <property type="entry name" value="PBP_transglycosylase"/>
</dbReference>
<dbReference type="Pfam" id="PF00912">
    <property type="entry name" value="Transgly"/>
    <property type="match status" value="1"/>
</dbReference>
<keyword evidence="12 18" id="KW-0472">Membrane</keyword>
<name>A0A1F5ZSL1_9BACT</name>